<protein>
    <recommendedName>
        <fullName evidence="3">Transcriptional regulator</fullName>
    </recommendedName>
</protein>
<gene>
    <name evidence="1" type="ORF">B0680_02425</name>
</gene>
<dbReference type="EMBL" id="MUYU01000006">
    <property type="protein sequence ID" value="OOS25695.1"/>
    <property type="molecule type" value="Genomic_DNA"/>
</dbReference>
<evidence type="ECO:0000313" key="1">
    <source>
        <dbReference type="EMBL" id="OOS25695.1"/>
    </source>
</evidence>
<dbReference type="Proteomes" id="UP000189800">
    <property type="component" value="Unassembled WGS sequence"/>
</dbReference>
<proteinExistence type="predicted"/>
<dbReference type="InterPro" id="IPR010982">
    <property type="entry name" value="Lambda_DNA-bd_dom_sf"/>
</dbReference>
<dbReference type="GO" id="GO:0003677">
    <property type="term" value="F:DNA binding"/>
    <property type="evidence" value="ECO:0007669"/>
    <property type="project" value="InterPro"/>
</dbReference>
<dbReference type="AlphaFoldDB" id="A0A1T0CTL5"/>
<dbReference type="STRING" id="470453.B0680_02425"/>
<evidence type="ECO:0008006" key="3">
    <source>
        <dbReference type="Google" id="ProtNLM"/>
    </source>
</evidence>
<reference evidence="1 2" key="1">
    <citation type="submission" date="2017-02" db="EMBL/GenBank/DDBJ databases">
        <title>Draft genome sequence of Moraxella pluranimalium CCUG 54913T type strain.</title>
        <authorList>
            <person name="Salva-Serra F."/>
            <person name="Engstrom-Jakobsson H."/>
            <person name="Thorell K."/>
            <person name="Jaen-Luchoro D."/>
            <person name="Gonzales-Siles L."/>
            <person name="Karlsson R."/>
            <person name="Yazdan S."/>
            <person name="Boulund F."/>
            <person name="Johnning A."/>
            <person name="Engstrand L."/>
            <person name="Kristiansson E."/>
            <person name="Moore E."/>
        </authorList>
    </citation>
    <scope>NUCLEOTIDE SEQUENCE [LARGE SCALE GENOMIC DNA]</scope>
    <source>
        <strain evidence="1 2">CCUG 54913</strain>
    </source>
</reference>
<organism evidence="1 2">
    <name type="scientific">Moraxella pluranimalium</name>
    <dbReference type="NCBI Taxonomy" id="470453"/>
    <lineage>
        <taxon>Bacteria</taxon>
        <taxon>Pseudomonadati</taxon>
        <taxon>Pseudomonadota</taxon>
        <taxon>Gammaproteobacteria</taxon>
        <taxon>Moraxellales</taxon>
        <taxon>Moraxellaceae</taxon>
        <taxon>Moraxella</taxon>
    </lineage>
</organism>
<dbReference type="OrthoDB" id="5636356at2"/>
<sequence>MISTSQNQRQAFSRRLQDCLVQRSLPISPTALAKGFNAQFNGKPITVQTASNWLYAVSFPSQDKLQVLADWLSVDIHWLRFGDDSQTAAIKHLTQEQLDLLQNFALLSPKNQKLVSDLIVALNQ</sequence>
<dbReference type="RefSeq" id="WP_078253452.1">
    <property type="nucleotide sequence ID" value="NZ_MUYU01000006.1"/>
</dbReference>
<comment type="caution">
    <text evidence="1">The sequence shown here is derived from an EMBL/GenBank/DDBJ whole genome shotgun (WGS) entry which is preliminary data.</text>
</comment>
<keyword evidence="2" id="KW-1185">Reference proteome</keyword>
<accession>A0A1T0CTL5</accession>
<dbReference type="Gene3D" id="1.10.260.40">
    <property type="entry name" value="lambda repressor-like DNA-binding domains"/>
    <property type="match status" value="1"/>
</dbReference>
<name>A0A1T0CTL5_9GAMM</name>
<evidence type="ECO:0000313" key="2">
    <source>
        <dbReference type="Proteomes" id="UP000189800"/>
    </source>
</evidence>